<accession>A0ABR2PML3</accession>
<dbReference type="EMBL" id="JBBPBN010000056">
    <property type="protein sequence ID" value="KAK8989678.1"/>
    <property type="molecule type" value="Genomic_DNA"/>
</dbReference>
<protein>
    <submittedName>
        <fullName evidence="1">Uncharacterized protein</fullName>
    </submittedName>
</protein>
<keyword evidence="2" id="KW-1185">Reference proteome</keyword>
<evidence type="ECO:0000313" key="1">
    <source>
        <dbReference type="EMBL" id="KAK8989678.1"/>
    </source>
</evidence>
<organism evidence="1 2">
    <name type="scientific">Hibiscus sabdariffa</name>
    <name type="common">roselle</name>
    <dbReference type="NCBI Taxonomy" id="183260"/>
    <lineage>
        <taxon>Eukaryota</taxon>
        <taxon>Viridiplantae</taxon>
        <taxon>Streptophyta</taxon>
        <taxon>Embryophyta</taxon>
        <taxon>Tracheophyta</taxon>
        <taxon>Spermatophyta</taxon>
        <taxon>Magnoliopsida</taxon>
        <taxon>eudicotyledons</taxon>
        <taxon>Gunneridae</taxon>
        <taxon>Pentapetalae</taxon>
        <taxon>rosids</taxon>
        <taxon>malvids</taxon>
        <taxon>Malvales</taxon>
        <taxon>Malvaceae</taxon>
        <taxon>Malvoideae</taxon>
        <taxon>Hibiscus</taxon>
    </lineage>
</organism>
<name>A0ABR2PML3_9ROSI</name>
<dbReference type="Proteomes" id="UP001396334">
    <property type="component" value="Unassembled WGS sequence"/>
</dbReference>
<evidence type="ECO:0000313" key="2">
    <source>
        <dbReference type="Proteomes" id="UP001396334"/>
    </source>
</evidence>
<proteinExistence type="predicted"/>
<reference evidence="1 2" key="1">
    <citation type="journal article" date="2024" name="G3 (Bethesda)">
        <title>Genome assembly of Hibiscus sabdariffa L. provides insights into metabolisms of medicinal natural products.</title>
        <authorList>
            <person name="Kim T."/>
        </authorList>
    </citation>
    <scope>NUCLEOTIDE SEQUENCE [LARGE SCALE GENOMIC DNA]</scope>
    <source>
        <strain evidence="1">TK-2024</strain>
        <tissue evidence="1">Old leaves</tissue>
    </source>
</reference>
<gene>
    <name evidence="1" type="ORF">V6N11_064095</name>
</gene>
<comment type="caution">
    <text evidence="1">The sequence shown here is derived from an EMBL/GenBank/DDBJ whole genome shotgun (WGS) entry which is preliminary data.</text>
</comment>
<sequence>MSQLIGFGTNDLDIRRLKWFISSKKSAPDVFESEPVPIIPSHDLAIEGHVEDYTIGDSIRTVVPAAEVTVQTTMDAETAGDCHDEVIVGEDPVNVGISAEIVDVIADVALDIAVDDDEAVEEGFNASKCADTAFSNWSIAKSVANGYT</sequence>